<dbReference type="Proteomes" id="UP000033699">
    <property type="component" value="Unassembled WGS sequence"/>
</dbReference>
<dbReference type="PANTHER" id="PTHR10151">
    <property type="entry name" value="ECTONUCLEOTIDE PYROPHOSPHATASE/PHOSPHODIESTERASE"/>
    <property type="match status" value="1"/>
</dbReference>
<gene>
    <name evidence="1" type="ORF">VM95_06815</name>
</gene>
<dbReference type="InterPro" id="IPR017850">
    <property type="entry name" value="Alkaline_phosphatase_core_sf"/>
</dbReference>
<accession>A0A0F2TJL5</accession>
<comment type="caution">
    <text evidence="1">The sequence shown here is derived from an EMBL/GenBank/DDBJ whole genome shotgun (WGS) entry which is preliminary data.</text>
</comment>
<dbReference type="PATRIC" id="fig|359131.3.peg.7301"/>
<dbReference type="OrthoDB" id="1956004at2"/>
<dbReference type="Gene3D" id="3.40.720.10">
    <property type="entry name" value="Alkaline Phosphatase, subunit A"/>
    <property type="match status" value="1"/>
</dbReference>
<evidence type="ECO:0000313" key="1">
    <source>
        <dbReference type="EMBL" id="KJS62711.1"/>
    </source>
</evidence>
<dbReference type="PANTHER" id="PTHR10151:SF120">
    <property type="entry name" value="BIS(5'-ADENOSYL)-TRIPHOSPHATASE"/>
    <property type="match status" value="1"/>
</dbReference>
<name>A0A0F2TJL5_STRR3</name>
<dbReference type="Pfam" id="PF01663">
    <property type="entry name" value="Phosphodiest"/>
    <property type="match status" value="1"/>
</dbReference>
<sequence length="304" mass="32846">MTAAQWPRPRVLVVGIDGVRHDYLAEVPMPRLQEVAEAGFLVPVTVADSVPTMSGPCWATIVTGVEPAKHGVWGNHLAGNRLDVFPDFATRLNRGDRRRTFVAAGWDPLMINESGGPLFRAPGRLSYIAPAEDTPEAWETVDEEVTREAVHVLGTADPEASFVYLGAVDETAHFLGCGEEYRASMRTADERLGRLLDAVRGRATYADEQWTVIVVTDHGHVDAGGHGGRTAEERTAWVACAGHDIPAGPPTGEIRHPDVAAQVYASLLRPIDPHWTLDGRPFPLARPVPATVPQTAPETVPATV</sequence>
<protein>
    <submittedName>
        <fullName evidence="1">Phosphodiesterase</fullName>
    </submittedName>
</protein>
<reference evidence="1 2" key="1">
    <citation type="submission" date="2015-02" db="EMBL/GenBank/DDBJ databases">
        <authorList>
            <person name="Ju K.-S."/>
            <person name="Doroghazi J.R."/>
            <person name="Metcalf W."/>
        </authorList>
    </citation>
    <scope>NUCLEOTIDE SEQUENCE [LARGE SCALE GENOMIC DNA]</scope>
    <source>
        <strain evidence="1 2">ATCC 31215</strain>
    </source>
</reference>
<keyword evidence="2" id="KW-1185">Reference proteome</keyword>
<dbReference type="InterPro" id="IPR002591">
    <property type="entry name" value="Phosphodiest/P_Trfase"/>
</dbReference>
<dbReference type="AlphaFoldDB" id="A0A0F2TJL5"/>
<proteinExistence type="predicted"/>
<dbReference type="RefSeq" id="WP_045693128.1">
    <property type="nucleotide sequence ID" value="NZ_JZKH01000009.1"/>
</dbReference>
<evidence type="ECO:0000313" key="2">
    <source>
        <dbReference type="Proteomes" id="UP000033699"/>
    </source>
</evidence>
<dbReference type="SUPFAM" id="SSF53649">
    <property type="entry name" value="Alkaline phosphatase-like"/>
    <property type="match status" value="1"/>
</dbReference>
<dbReference type="EMBL" id="JZKH01000009">
    <property type="protein sequence ID" value="KJS62711.1"/>
    <property type="molecule type" value="Genomic_DNA"/>
</dbReference>
<dbReference type="GO" id="GO:0016787">
    <property type="term" value="F:hydrolase activity"/>
    <property type="evidence" value="ECO:0007669"/>
    <property type="project" value="UniProtKB-ARBA"/>
</dbReference>
<organism evidence="1 2">
    <name type="scientific">Streptomyces rubellomurinus (strain ATCC 31215)</name>
    <dbReference type="NCBI Taxonomy" id="359131"/>
    <lineage>
        <taxon>Bacteria</taxon>
        <taxon>Bacillati</taxon>
        <taxon>Actinomycetota</taxon>
        <taxon>Actinomycetes</taxon>
        <taxon>Kitasatosporales</taxon>
        <taxon>Streptomycetaceae</taxon>
        <taxon>Streptomyces</taxon>
    </lineage>
</organism>